<evidence type="ECO:0000313" key="2">
    <source>
        <dbReference type="EMBL" id="EGT60104.1"/>
    </source>
</evidence>
<dbReference type="HOGENOM" id="CLU_2173233_0_0_1"/>
<dbReference type="EMBL" id="GL379881">
    <property type="protein sequence ID" value="EGT60104.1"/>
    <property type="molecule type" value="Genomic_DNA"/>
</dbReference>
<accession>G0NGL4</accession>
<dbReference type="InParanoid" id="G0NGL4"/>
<evidence type="ECO:0000313" key="3">
    <source>
        <dbReference type="Proteomes" id="UP000008068"/>
    </source>
</evidence>
<protein>
    <submittedName>
        <fullName evidence="2">Uncharacterized protein</fullName>
    </submittedName>
</protein>
<organism evidence="3">
    <name type="scientific">Caenorhabditis brenneri</name>
    <name type="common">Nematode worm</name>
    <dbReference type="NCBI Taxonomy" id="135651"/>
    <lineage>
        <taxon>Eukaryota</taxon>
        <taxon>Metazoa</taxon>
        <taxon>Ecdysozoa</taxon>
        <taxon>Nematoda</taxon>
        <taxon>Chromadorea</taxon>
        <taxon>Rhabditida</taxon>
        <taxon>Rhabditina</taxon>
        <taxon>Rhabditomorpha</taxon>
        <taxon>Rhabditoidea</taxon>
        <taxon>Rhabditidae</taxon>
        <taxon>Peloderinae</taxon>
        <taxon>Caenorhabditis</taxon>
    </lineage>
</organism>
<feature type="compositionally biased region" description="Basic residues" evidence="1">
    <location>
        <begin position="100"/>
        <end position="110"/>
    </location>
</feature>
<evidence type="ECO:0000256" key="1">
    <source>
        <dbReference type="SAM" id="MobiDB-lite"/>
    </source>
</evidence>
<name>G0NGL4_CAEBE</name>
<dbReference type="AlphaFoldDB" id="G0NGL4"/>
<reference evidence="3" key="1">
    <citation type="submission" date="2011-07" db="EMBL/GenBank/DDBJ databases">
        <authorList>
            <consortium name="Caenorhabditis brenneri Sequencing and Analysis Consortium"/>
            <person name="Wilson R.K."/>
        </authorList>
    </citation>
    <scope>NUCLEOTIDE SEQUENCE [LARGE SCALE GENOMIC DNA]</scope>
    <source>
        <strain evidence="3">PB2801</strain>
    </source>
</reference>
<keyword evidence="3" id="KW-1185">Reference proteome</keyword>
<feature type="compositionally biased region" description="Basic and acidic residues" evidence="1">
    <location>
        <begin position="71"/>
        <end position="83"/>
    </location>
</feature>
<feature type="region of interest" description="Disordered" evidence="1">
    <location>
        <begin position="36"/>
        <end position="110"/>
    </location>
</feature>
<gene>
    <name evidence="2" type="ORF">CAEBREN_16995</name>
</gene>
<dbReference type="Proteomes" id="UP000008068">
    <property type="component" value="Unassembled WGS sequence"/>
</dbReference>
<sequence>MEANEQIDELKTQIEILKKENDDLKTQIAFVPAVPVQPPQLPTTSTTRKQAERKRAATVAVRAPYPKRGRPTKEESERRRAEAGKQAQTAIAEPSVAKRGPGRPKKEKKE</sequence>
<proteinExistence type="predicted"/>